<comment type="cofactor">
    <cofactor evidence="1">
        <name>thiamine diphosphate</name>
        <dbReference type="ChEBI" id="CHEBI:58937"/>
    </cofactor>
</comment>
<proteinExistence type="inferred from homology"/>
<dbReference type="GO" id="GO:0004737">
    <property type="term" value="F:pyruvate decarboxylase activity"/>
    <property type="evidence" value="ECO:0007669"/>
    <property type="project" value="TreeGrafter"/>
</dbReference>
<dbReference type="InterPro" id="IPR012110">
    <property type="entry name" value="PDC/IPDC-like"/>
</dbReference>
<keyword evidence="8" id="KW-1133">Transmembrane helix</keyword>
<keyword evidence="3" id="KW-0479">Metal-binding</keyword>
<evidence type="ECO:0000256" key="1">
    <source>
        <dbReference type="ARBA" id="ARBA00001964"/>
    </source>
</evidence>
<dbReference type="Gene3D" id="3.40.50.970">
    <property type="match status" value="1"/>
</dbReference>
<evidence type="ECO:0000256" key="7">
    <source>
        <dbReference type="ARBA" id="ARBA00023239"/>
    </source>
</evidence>
<dbReference type="SUPFAM" id="SSF52518">
    <property type="entry name" value="Thiamin diphosphate-binding fold (THDP-binding)"/>
    <property type="match status" value="1"/>
</dbReference>
<keyword evidence="8" id="KW-0812">Transmembrane</keyword>
<evidence type="ECO:0000313" key="9">
    <source>
        <dbReference type="EMBL" id="EMC94189.1"/>
    </source>
</evidence>
<keyword evidence="7" id="KW-0456">Lyase</keyword>
<evidence type="ECO:0000256" key="2">
    <source>
        <dbReference type="ARBA" id="ARBA00007812"/>
    </source>
</evidence>
<dbReference type="OrthoDB" id="3970464at2759"/>
<dbReference type="AlphaFoldDB" id="M2N576"/>
<dbReference type="OMA" id="GVMMFNQ"/>
<dbReference type="GO" id="GO:0046872">
    <property type="term" value="F:metal ion binding"/>
    <property type="evidence" value="ECO:0007669"/>
    <property type="project" value="UniProtKB-KW"/>
</dbReference>
<dbReference type="PANTHER" id="PTHR43452">
    <property type="entry name" value="PYRUVATE DECARBOXYLASE"/>
    <property type="match status" value="1"/>
</dbReference>
<dbReference type="Proteomes" id="UP000011761">
    <property type="component" value="Unassembled WGS sequence"/>
</dbReference>
<evidence type="ECO:0000313" key="10">
    <source>
        <dbReference type="Proteomes" id="UP000011761"/>
    </source>
</evidence>
<dbReference type="GeneID" id="19116901"/>
<gene>
    <name evidence="9" type="ORF">BAUCODRAFT_74642</name>
</gene>
<dbReference type="PANTHER" id="PTHR43452:SF30">
    <property type="entry name" value="PYRUVATE DECARBOXYLASE ISOZYME 1-RELATED"/>
    <property type="match status" value="1"/>
</dbReference>
<protein>
    <submittedName>
        <fullName evidence="9">Uncharacterized protein</fullName>
    </submittedName>
</protein>
<evidence type="ECO:0000256" key="8">
    <source>
        <dbReference type="SAM" id="Phobius"/>
    </source>
</evidence>
<dbReference type="GO" id="GO:0005829">
    <property type="term" value="C:cytosol"/>
    <property type="evidence" value="ECO:0007669"/>
    <property type="project" value="TreeGrafter"/>
</dbReference>
<keyword evidence="6" id="KW-0786">Thiamine pyrophosphate</keyword>
<dbReference type="GO" id="GO:0000949">
    <property type="term" value="P:aromatic amino acid family catabolic process to alcohol via Ehrlich pathway"/>
    <property type="evidence" value="ECO:0007669"/>
    <property type="project" value="TreeGrafter"/>
</dbReference>
<evidence type="ECO:0000256" key="6">
    <source>
        <dbReference type="ARBA" id="ARBA00023052"/>
    </source>
</evidence>
<evidence type="ECO:0000256" key="4">
    <source>
        <dbReference type="ARBA" id="ARBA00022793"/>
    </source>
</evidence>
<feature type="transmembrane region" description="Helical" evidence="8">
    <location>
        <begin position="60"/>
        <end position="81"/>
    </location>
</feature>
<dbReference type="STRING" id="717646.M2N576"/>
<evidence type="ECO:0000256" key="3">
    <source>
        <dbReference type="ARBA" id="ARBA00022723"/>
    </source>
</evidence>
<dbReference type="eggNOG" id="KOG1184">
    <property type="taxonomic scope" value="Eukaryota"/>
</dbReference>
<comment type="similarity">
    <text evidence="2">Belongs to the TPP enzyme family.</text>
</comment>
<dbReference type="HOGENOM" id="CLU_013748_5_1_1"/>
<dbReference type="KEGG" id="bcom:BAUCODRAFT_74642"/>
<evidence type="ECO:0000256" key="5">
    <source>
        <dbReference type="ARBA" id="ARBA00022842"/>
    </source>
</evidence>
<dbReference type="EMBL" id="KB445559">
    <property type="protein sequence ID" value="EMC94189.1"/>
    <property type="molecule type" value="Genomic_DNA"/>
</dbReference>
<keyword evidence="10" id="KW-1185">Reference proteome</keyword>
<organism evidence="9 10">
    <name type="scientific">Baudoinia panamericana (strain UAMH 10762)</name>
    <name type="common">Angels' share fungus</name>
    <name type="synonym">Baudoinia compniacensis (strain UAMH 10762)</name>
    <dbReference type="NCBI Taxonomy" id="717646"/>
    <lineage>
        <taxon>Eukaryota</taxon>
        <taxon>Fungi</taxon>
        <taxon>Dikarya</taxon>
        <taxon>Ascomycota</taxon>
        <taxon>Pezizomycotina</taxon>
        <taxon>Dothideomycetes</taxon>
        <taxon>Dothideomycetidae</taxon>
        <taxon>Mycosphaerellales</taxon>
        <taxon>Teratosphaeriaceae</taxon>
        <taxon>Baudoinia</taxon>
    </lineage>
</organism>
<keyword evidence="8" id="KW-0472">Membrane</keyword>
<keyword evidence="4" id="KW-0210">Decarboxylase</keyword>
<dbReference type="InterPro" id="IPR029061">
    <property type="entry name" value="THDP-binding"/>
</dbReference>
<name>M2N576_BAUPA</name>
<keyword evidence="5" id="KW-0460">Magnesium</keyword>
<sequence length="241" mass="26025">MQKVDWDPYPLNNPEKGGHLTQSYLWPTHAKFSRSGDSVVGATGTSAYGLAEAKLLSGTLYIIQILFGSIGYATGMAVGVFRSVKEKSHYKRCILVTGEGAACTSQKSLTLTFDTASVLLITPEASCSNNDGYTTECRTHGGDADYNKFSYLNNNALAVAFGAGYPAKYWKSEWTTWELDAVSADKNCLNGACFRFLQQKLSCFDAPANVRLVAAAVAAFNERRSHGTVLNGRLGGAAMMR</sequence>
<dbReference type="GO" id="GO:0005634">
    <property type="term" value="C:nucleus"/>
    <property type="evidence" value="ECO:0007669"/>
    <property type="project" value="TreeGrafter"/>
</dbReference>
<dbReference type="RefSeq" id="XP_007678770.1">
    <property type="nucleotide sequence ID" value="XM_007680580.1"/>
</dbReference>
<accession>M2N576</accession>
<reference evidence="9 10" key="1">
    <citation type="journal article" date="2012" name="PLoS Pathog.">
        <title>Diverse lifestyles and strategies of plant pathogenesis encoded in the genomes of eighteen Dothideomycetes fungi.</title>
        <authorList>
            <person name="Ohm R.A."/>
            <person name="Feau N."/>
            <person name="Henrissat B."/>
            <person name="Schoch C.L."/>
            <person name="Horwitz B.A."/>
            <person name="Barry K.W."/>
            <person name="Condon B.J."/>
            <person name="Copeland A.C."/>
            <person name="Dhillon B."/>
            <person name="Glaser F."/>
            <person name="Hesse C.N."/>
            <person name="Kosti I."/>
            <person name="LaButti K."/>
            <person name="Lindquist E.A."/>
            <person name="Lucas S."/>
            <person name="Salamov A.A."/>
            <person name="Bradshaw R.E."/>
            <person name="Ciuffetti L."/>
            <person name="Hamelin R.C."/>
            <person name="Kema G.H.J."/>
            <person name="Lawrence C."/>
            <person name="Scott J.A."/>
            <person name="Spatafora J.W."/>
            <person name="Turgeon B.G."/>
            <person name="de Wit P.J.G.M."/>
            <person name="Zhong S."/>
            <person name="Goodwin S.B."/>
            <person name="Grigoriev I.V."/>
        </authorList>
    </citation>
    <scope>NUCLEOTIDE SEQUENCE [LARGE SCALE GENOMIC DNA]</scope>
    <source>
        <strain evidence="9 10">UAMH 10762</strain>
    </source>
</reference>